<dbReference type="PANTHER" id="PTHR12768">
    <property type="entry name" value="BECLIN 1"/>
    <property type="match status" value="1"/>
</dbReference>
<dbReference type="GO" id="GO:0034272">
    <property type="term" value="C:phosphatidylinositol 3-kinase complex, class III, type II"/>
    <property type="evidence" value="ECO:0007669"/>
    <property type="project" value="TreeGrafter"/>
</dbReference>
<dbReference type="GO" id="GO:0000423">
    <property type="term" value="P:mitophagy"/>
    <property type="evidence" value="ECO:0007669"/>
    <property type="project" value="TreeGrafter"/>
</dbReference>
<dbReference type="Proteomes" id="UP000002729">
    <property type="component" value="Unassembled WGS sequence"/>
</dbReference>
<evidence type="ECO:0000259" key="2">
    <source>
        <dbReference type="Pfam" id="PF04111"/>
    </source>
</evidence>
<reference evidence="3 4" key="1">
    <citation type="journal article" date="2011" name="Proc. Natl. Acad. Sci. U.S.A.">
        <title>Niche of harmful alga Aureococcus anophagefferens revealed through ecogenomics.</title>
        <authorList>
            <person name="Gobler C.J."/>
            <person name="Berry D.L."/>
            <person name="Dyhrman S.T."/>
            <person name="Wilhelm S.W."/>
            <person name="Salamov A."/>
            <person name="Lobanov A.V."/>
            <person name="Zhang Y."/>
            <person name="Collier J.L."/>
            <person name="Wurch L.L."/>
            <person name="Kustka A.B."/>
            <person name="Dill B.D."/>
            <person name="Shah M."/>
            <person name="VerBerkmoes N.C."/>
            <person name="Kuo A."/>
            <person name="Terry A."/>
            <person name="Pangilinan J."/>
            <person name="Lindquist E.A."/>
            <person name="Lucas S."/>
            <person name="Paulsen I.T."/>
            <person name="Hattenrath-Lehmann T.K."/>
            <person name="Talmage S.C."/>
            <person name="Walker E.A."/>
            <person name="Koch F."/>
            <person name="Burson A.M."/>
            <person name="Marcoval M.A."/>
            <person name="Tang Y.Z."/>
            <person name="Lecleir G.R."/>
            <person name="Coyne K.J."/>
            <person name="Berg G.M."/>
            <person name="Bertrand E.M."/>
            <person name="Saito M.A."/>
            <person name="Gladyshev V.N."/>
            <person name="Grigoriev I.V."/>
        </authorList>
    </citation>
    <scope>NUCLEOTIDE SEQUENCE [LARGE SCALE GENOMIC DNA]</scope>
    <source>
        <strain evidence="4">CCMP 1984</strain>
    </source>
</reference>
<gene>
    <name evidence="3" type="ORF">AURANDRAFT_55056</name>
</gene>
<dbReference type="GO" id="GO:0006995">
    <property type="term" value="P:cellular response to nitrogen starvation"/>
    <property type="evidence" value="ECO:0007669"/>
    <property type="project" value="TreeGrafter"/>
</dbReference>
<dbReference type="InterPro" id="IPR038274">
    <property type="entry name" value="Atg6/Beclin_C_sf"/>
</dbReference>
<evidence type="ECO:0000313" key="3">
    <source>
        <dbReference type="EMBL" id="EGB04656.1"/>
    </source>
</evidence>
<dbReference type="OrthoDB" id="20368at2759"/>
<proteinExistence type="inferred from homology"/>
<organism evidence="4">
    <name type="scientific">Aureococcus anophagefferens</name>
    <name type="common">Harmful bloom alga</name>
    <dbReference type="NCBI Taxonomy" id="44056"/>
    <lineage>
        <taxon>Eukaryota</taxon>
        <taxon>Sar</taxon>
        <taxon>Stramenopiles</taxon>
        <taxon>Ochrophyta</taxon>
        <taxon>Pelagophyceae</taxon>
        <taxon>Pelagomonadales</taxon>
        <taxon>Pelagomonadaceae</taxon>
        <taxon>Aureococcus</taxon>
    </lineage>
</organism>
<dbReference type="GO" id="GO:0045324">
    <property type="term" value="P:late endosome to vacuole transport"/>
    <property type="evidence" value="ECO:0007669"/>
    <property type="project" value="TreeGrafter"/>
</dbReference>
<dbReference type="PANTHER" id="PTHR12768:SF4">
    <property type="entry name" value="BECLIN-1"/>
    <property type="match status" value="1"/>
</dbReference>
<dbReference type="RefSeq" id="XP_009040571.1">
    <property type="nucleotide sequence ID" value="XM_009042323.1"/>
</dbReference>
<dbReference type="GO" id="GO:0000045">
    <property type="term" value="P:autophagosome assembly"/>
    <property type="evidence" value="ECO:0007669"/>
    <property type="project" value="TreeGrafter"/>
</dbReference>
<comment type="similarity">
    <text evidence="1">Belongs to the beclin family.</text>
</comment>
<dbReference type="EMBL" id="GL833148">
    <property type="protein sequence ID" value="EGB04656.1"/>
    <property type="molecule type" value="Genomic_DNA"/>
</dbReference>
<sequence>MHRVEIIQSGKHCLRLRRVRTYVFALRQRWLYENQRALLQIHRLHEQRDSNQALLRWCSAKQSQLSTVNVLNDCFHIWHSGPFATINGFRLGRNHTTQVDWNEINAALGDILLLLATIDYNFSRYTLSLI</sequence>
<feature type="domain" description="Atg6 BARA" evidence="2">
    <location>
        <begin position="65"/>
        <end position="122"/>
    </location>
</feature>
<protein>
    <recommendedName>
        <fullName evidence="2">Atg6 BARA domain-containing protein</fullName>
    </recommendedName>
</protein>
<evidence type="ECO:0000313" key="4">
    <source>
        <dbReference type="Proteomes" id="UP000002729"/>
    </source>
</evidence>
<keyword evidence="4" id="KW-1185">Reference proteome</keyword>
<dbReference type="GO" id="GO:0030674">
    <property type="term" value="F:protein-macromolecule adaptor activity"/>
    <property type="evidence" value="ECO:0007669"/>
    <property type="project" value="TreeGrafter"/>
</dbReference>
<dbReference type="eggNOG" id="KOG2751">
    <property type="taxonomic scope" value="Eukaryota"/>
</dbReference>
<dbReference type="GO" id="GO:0043548">
    <property type="term" value="F:phosphatidylinositol 3-kinase binding"/>
    <property type="evidence" value="ECO:0007669"/>
    <property type="project" value="TreeGrafter"/>
</dbReference>
<dbReference type="Gene3D" id="1.10.418.40">
    <property type="entry name" value="Autophagy protein 6/Beclin 1"/>
    <property type="match status" value="1"/>
</dbReference>
<dbReference type="GeneID" id="20222469"/>
<evidence type="ECO:0000256" key="1">
    <source>
        <dbReference type="ARBA" id="ARBA00005965"/>
    </source>
</evidence>
<dbReference type="InParanoid" id="F0YJI3"/>
<dbReference type="GO" id="GO:0000407">
    <property type="term" value="C:phagophore assembly site"/>
    <property type="evidence" value="ECO:0007669"/>
    <property type="project" value="TreeGrafter"/>
</dbReference>
<dbReference type="InterPro" id="IPR040455">
    <property type="entry name" value="Atg6_BARA"/>
</dbReference>
<dbReference type="Pfam" id="PF04111">
    <property type="entry name" value="APG6"/>
    <property type="match status" value="1"/>
</dbReference>
<dbReference type="AlphaFoldDB" id="F0YJI3"/>
<dbReference type="GO" id="GO:0034271">
    <property type="term" value="C:phosphatidylinositol 3-kinase complex, class III, type I"/>
    <property type="evidence" value="ECO:0007669"/>
    <property type="project" value="TreeGrafter"/>
</dbReference>
<accession>F0YJI3</accession>
<dbReference type="InterPro" id="IPR007243">
    <property type="entry name" value="Atg6/Beclin"/>
</dbReference>
<dbReference type="KEGG" id="aaf:AURANDRAFT_55056"/>
<name>F0YJI3_AURAN</name>